<dbReference type="HOGENOM" id="CLU_982792_0_0_0"/>
<reference evidence="2" key="1">
    <citation type="submission" date="2014-02" db="EMBL/GenBank/DDBJ databases">
        <title>Complete genome sequence and comparative genomic analysis of the nitrogen-fixing bacterium Leptospirillum ferriphilum YSK.</title>
        <authorList>
            <person name="Guo X."/>
            <person name="Yin H."/>
            <person name="Liang Y."/>
            <person name="Hu Q."/>
            <person name="Ma L."/>
            <person name="Xiao Y."/>
            <person name="Zhang X."/>
            <person name="Qiu G."/>
            <person name="Liu X."/>
        </authorList>
    </citation>
    <scope>NUCLEOTIDE SEQUENCE [LARGE SCALE GENOMIC DNA]</scope>
    <source>
        <strain evidence="2">YSK</strain>
    </source>
</reference>
<dbReference type="KEGG" id="lfp:Y981_12955"/>
<proteinExistence type="predicted"/>
<dbReference type="EMBL" id="CP007243">
    <property type="protein sequence ID" value="AIA32052.1"/>
    <property type="molecule type" value="Genomic_DNA"/>
</dbReference>
<organism evidence="1 2">
    <name type="scientific">Leptospirillum ferriphilum YSK</name>
    <dbReference type="NCBI Taxonomy" id="1441628"/>
    <lineage>
        <taxon>Bacteria</taxon>
        <taxon>Pseudomonadati</taxon>
        <taxon>Nitrospirota</taxon>
        <taxon>Nitrospiria</taxon>
        <taxon>Nitrospirales</taxon>
        <taxon>Nitrospiraceae</taxon>
        <taxon>Leptospirillum</taxon>
    </lineage>
</organism>
<dbReference type="AlphaFoldDB" id="A0A059Y3D8"/>
<dbReference type="OrthoDB" id="9816518at2"/>
<accession>A0A059Y3D8</accession>
<dbReference type="SUPFAM" id="SSF48239">
    <property type="entry name" value="Terpenoid cyclases/Protein prenyltransferases"/>
    <property type="match status" value="1"/>
</dbReference>
<dbReference type="InterPro" id="IPR008930">
    <property type="entry name" value="Terpenoid_cyclase/PrenylTrfase"/>
</dbReference>
<evidence type="ECO:0000313" key="2">
    <source>
        <dbReference type="Proteomes" id="UP000027059"/>
    </source>
</evidence>
<evidence type="ECO:0000313" key="1">
    <source>
        <dbReference type="EMBL" id="AIA32052.1"/>
    </source>
</evidence>
<gene>
    <name evidence="1" type="ORF">Y981_12955</name>
</gene>
<name>A0A059Y3D8_9BACT</name>
<protein>
    <submittedName>
        <fullName evidence="1">Uncharacterized protein</fullName>
    </submittedName>
</protein>
<keyword evidence="2" id="KW-1185">Reference proteome</keyword>
<dbReference type="RefSeq" id="WP_038506429.1">
    <property type="nucleotide sequence ID" value="NZ_CP007243.1"/>
</dbReference>
<sequence>MNTTEPFLSVEEGLLDYVGKCCMDNGSYCGWRFQEGGLPSIRDTFWALRIYRKLSRKPPSAGRTRRWLESELLSILEERDPEKTVYAFCSFRMINLAFPAGKDWLSPLSEHLFPVGTTVLEIEGKIRASWLWLVLEQHSPKPLPSIRNPLAHTLERWMSDVREKRIVLDLPGFGALVEGLRAAGYFDKRSVERVLSVYREPDGGYRLTPDSQAESMECLWWGMRLERLCFGGTLQSLTALEEKMSSYKARKGGFGPRPGAIPDLPSTGMALDLLRNIHPRPVH</sequence>
<reference evidence="1 2" key="2">
    <citation type="journal article" date="2015" name="Biomed. Res. Int.">
        <title>Effects of Arsenite Resistance on the Growth and Functional Gene Expression of Leptospirillum ferriphilum and Acidithiobacillus thiooxidans in Pure Culture and Coculture.</title>
        <authorList>
            <person name="Jiang H."/>
            <person name="Liang Y."/>
            <person name="Yin H."/>
            <person name="Xiao Y."/>
            <person name="Guo X."/>
            <person name="Xu Y."/>
            <person name="Hu Q."/>
            <person name="Liu H."/>
            <person name="Liu X."/>
        </authorList>
    </citation>
    <scope>NUCLEOTIDE SEQUENCE [LARGE SCALE GENOMIC DNA]</scope>
    <source>
        <strain evidence="1 2">YSK</strain>
    </source>
</reference>
<dbReference type="Proteomes" id="UP000027059">
    <property type="component" value="Chromosome"/>
</dbReference>